<evidence type="ECO:0000313" key="2">
    <source>
        <dbReference type="Proteomes" id="UP000789525"/>
    </source>
</evidence>
<name>A0ACA9M0A9_9GLOM</name>
<proteinExistence type="predicted"/>
<comment type="caution">
    <text evidence="1">The sequence shown here is derived from an EMBL/GenBank/DDBJ whole genome shotgun (WGS) entry which is preliminary data.</text>
</comment>
<protein>
    <submittedName>
        <fullName evidence="1">6065_t:CDS:1</fullName>
    </submittedName>
</protein>
<reference evidence="1" key="1">
    <citation type="submission" date="2021-06" db="EMBL/GenBank/DDBJ databases">
        <authorList>
            <person name="Kallberg Y."/>
            <person name="Tangrot J."/>
            <person name="Rosling A."/>
        </authorList>
    </citation>
    <scope>NUCLEOTIDE SEQUENCE</scope>
    <source>
        <strain evidence="1">CL356</strain>
    </source>
</reference>
<organism evidence="1 2">
    <name type="scientific">Acaulospora colombiana</name>
    <dbReference type="NCBI Taxonomy" id="27376"/>
    <lineage>
        <taxon>Eukaryota</taxon>
        <taxon>Fungi</taxon>
        <taxon>Fungi incertae sedis</taxon>
        <taxon>Mucoromycota</taxon>
        <taxon>Glomeromycotina</taxon>
        <taxon>Glomeromycetes</taxon>
        <taxon>Diversisporales</taxon>
        <taxon>Acaulosporaceae</taxon>
        <taxon>Acaulospora</taxon>
    </lineage>
</organism>
<sequence length="315" mass="34991">MGVTGIEKHVTTKFQTIWTSTIYVYPSITFSNNSSTTLFKPSKPGSASLVLRGCTFGHPTITHGTHPHLHPCLSNTTTNNYTIPFYRILAIWRVSSWAEVVDKEGQRLYDVGTDKLNLVNEYELEAGADAPMSMAYDPTVSLILFTHPHFTSLTLLSWTINDITGDAYQKVTVLSPSNDILAVGSSTNEPQHWKCLRAIYSTSPFPPPGMGGEGENGDVEEQQLESLELATTLIRPKIRSQGKDVSSFRAVRFHPKDFSILYAVLNTTSTTGKRSRKSYIVKYGWTPHLKSWPVIAQRKIGDGSITSFDIRCVSL</sequence>
<keyword evidence="2" id="KW-1185">Reference proteome</keyword>
<accession>A0ACA9M0A9</accession>
<dbReference type="Proteomes" id="UP000789525">
    <property type="component" value="Unassembled WGS sequence"/>
</dbReference>
<gene>
    <name evidence="1" type="ORF">ACOLOM_LOCUS5176</name>
</gene>
<dbReference type="EMBL" id="CAJVPT010009236">
    <property type="protein sequence ID" value="CAG8559566.1"/>
    <property type="molecule type" value="Genomic_DNA"/>
</dbReference>
<evidence type="ECO:0000313" key="1">
    <source>
        <dbReference type="EMBL" id="CAG8559566.1"/>
    </source>
</evidence>